<feature type="compositionally biased region" description="Basic and acidic residues" evidence="12">
    <location>
        <begin position="517"/>
        <end position="528"/>
    </location>
</feature>
<dbReference type="EMBL" id="AYSA01000081">
    <property type="protein sequence ID" value="ESZ97622.1"/>
    <property type="molecule type" value="Genomic_DNA"/>
</dbReference>
<dbReference type="Gene3D" id="3.50.50.60">
    <property type="entry name" value="FAD/NAD(P)-binding domain"/>
    <property type="match status" value="1"/>
</dbReference>
<comment type="catalytic activity">
    <reaction evidence="10">
        <text>L-ornithine + NADH + O2 = N(5)-hydroxy-L-ornithine + NAD(+) + H2O</text>
        <dbReference type="Rhea" id="RHEA:41512"/>
        <dbReference type="ChEBI" id="CHEBI:15377"/>
        <dbReference type="ChEBI" id="CHEBI:15379"/>
        <dbReference type="ChEBI" id="CHEBI:46911"/>
        <dbReference type="ChEBI" id="CHEBI:57540"/>
        <dbReference type="ChEBI" id="CHEBI:57945"/>
        <dbReference type="ChEBI" id="CHEBI:78275"/>
        <dbReference type="EC" id="1.14.13.196"/>
    </reaction>
</comment>
<dbReference type="GO" id="GO:0016491">
    <property type="term" value="F:oxidoreductase activity"/>
    <property type="evidence" value="ECO:0007669"/>
    <property type="project" value="UniProtKB-KW"/>
</dbReference>
<keyword evidence="5" id="KW-0285">Flavoprotein</keyword>
<dbReference type="InterPro" id="IPR025700">
    <property type="entry name" value="Lys/Orn_oxygenase"/>
</dbReference>
<keyword evidence="13" id="KW-1133">Transmembrane helix</keyword>
<protein>
    <recommendedName>
        <fullName evidence="4">L-ornithine N(5)-monooxygenase [NAD(P)H]</fullName>
        <ecNumber evidence="4">1.14.13.196</ecNumber>
    </recommendedName>
</protein>
<feature type="compositionally biased region" description="Low complexity" evidence="12">
    <location>
        <begin position="973"/>
        <end position="984"/>
    </location>
</feature>
<evidence type="ECO:0000256" key="9">
    <source>
        <dbReference type="ARBA" id="ARBA00047598"/>
    </source>
</evidence>
<evidence type="ECO:0000256" key="6">
    <source>
        <dbReference type="ARBA" id="ARBA00022827"/>
    </source>
</evidence>
<feature type="compositionally biased region" description="Low complexity" evidence="12">
    <location>
        <begin position="917"/>
        <end position="961"/>
    </location>
</feature>
<keyword evidence="11" id="KW-0175">Coiled coil</keyword>
<evidence type="ECO:0000256" key="4">
    <source>
        <dbReference type="ARBA" id="ARBA00012881"/>
    </source>
</evidence>
<keyword evidence="7" id="KW-0521">NADP</keyword>
<organism evidence="14 15">
    <name type="scientific">Sclerotinia borealis (strain F-4128)</name>
    <dbReference type="NCBI Taxonomy" id="1432307"/>
    <lineage>
        <taxon>Eukaryota</taxon>
        <taxon>Fungi</taxon>
        <taxon>Dikarya</taxon>
        <taxon>Ascomycota</taxon>
        <taxon>Pezizomycotina</taxon>
        <taxon>Leotiomycetes</taxon>
        <taxon>Helotiales</taxon>
        <taxon>Sclerotiniaceae</taxon>
        <taxon>Sclerotinia</taxon>
    </lineage>
</organism>
<evidence type="ECO:0000256" key="1">
    <source>
        <dbReference type="ARBA" id="ARBA00001974"/>
    </source>
</evidence>
<dbReference type="Proteomes" id="UP000019487">
    <property type="component" value="Unassembled WGS sequence"/>
</dbReference>
<name>W9CLD7_SCLBF</name>
<comment type="caution">
    <text evidence="14">The sequence shown here is derived from an EMBL/GenBank/DDBJ whole genome shotgun (WGS) entry which is preliminary data.</text>
</comment>
<keyword evidence="6" id="KW-0274">FAD</keyword>
<dbReference type="Pfam" id="PF13434">
    <property type="entry name" value="Lys_Orn_oxgnase"/>
    <property type="match status" value="1"/>
</dbReference>
<evidence type="ECO:0000256" key="2">
    <source>
        <dbReference type="ARBA" id="ARBA00004924"/>
    </source>
</evidence>
<feature type="compositionally biased region" description="Polar residues" evidence="12">
    <location>
        <begin position="963"/>
        <end position="972"/>
    </location>
</feature>
<dbReference type="EC" id="1.14.13.196" evidence="4"/>
<comment type="catalytic activity">
    <reaction evidence="9">
        <text>L-ornithine + NADPH + O2 = N(5)-hydroxy-L-ornithine + NADP(+) + H2O</text>
        <dbReference type="Rhea" id="RHEA:41508"/>
        <dbReference type="ChEBI" id="CHEBI:15377"/>
        <dbReference type="ChEBI" id="CHEBI:15379"/>
        <dbReference type="ChEBI" id="CHEBI:46911"/>
        <dbReference type="ChEBI" id="CHEBI:57783"/>
        <dbReference type="ChEBI" id="CHEBI:58349"/>
        <dbReference type="ChEBI" id="CHEBI:78275"/>
        <dbReference type="EC" id="1.14.13.196"/>
    </reaction>
</comment>
<gene>
    <name evidence="14" type="ORF">SBOR_2023</name>
</gene>
<dbReference type="SUPFAM" id="SSF51905">
    <property type="entry name" value="FAD/NAD(P)-binding domain"/>
    <property type="match status" value="2"/>
</dbReference>
<dbReference type="InterPro" id="IPR029071">
    <property type="entry name" value="Ubiquitin-like_domsf"/>
</dbReference>
<feature type="transmembrane region" description="Helical" evidence="13">
    <location>
        <begin position="1115"/>
        <end position="1138"/>
    </location>
</feature>
<feature type="transmembrane region" description="Helical" evidence="13">
    <location>
        <begin position="1082"/>
        <end position="1103"/>
    </location>
</feature>
<accession>W9CLD7</accession>
<dbReference type="OrthoDB" id="76038at2759"/>
<dbReference type="PANTHER" id="PTHR38663:SF1">
    <property type="entry name" value="L-ORNITHINE N(5)-MONOOXYGENASE"/>
    <property type="match status" value="1"/>
</dbReference>
<comment type="pathway">
    <text evidence="2">Siderophore biosynthesis.</text>
</comment>
<evidence type="ECO:0000256" key="11">
    <source>
        <dbReference type="SAM" id="Coils"/>
    </source>
</evidence>
<feature type="region of interest" description="Disordered" evidence="12">
    <location>
        <begin position="917"/>
        <end position="984"/>
    </location>
</feature>
<dbReference type="InterPro" id="IPR036188">
    <property type="entry name" value="FAD/NAD-bd_sf"/>
</dbReference>
<feature type="compositionally biased region" description="Basic residues" evidence="12">
    <location>
        <begin position="158"/>
        <end position="169"/>
    </location>
</feature>
<keyword evidence="13" id="KW-0812">Transmembrane</keyword>
<feature type="region of interest" description="Disordered" evidence="12">
    <location>
        <begin position="835"/>
        <end position="860"/>
    </location>
</feature>
<evidence type="ECO:0000256" key="7">
    <source>
        <dbReference type="ARBA" id="ARBA00022857"/>
    </source>
</evidence>
<dbReference type="HOGENOM" id="CLU_259773_0_0_1"/>
<feature type="region of interest" description="Disordered" evidence="12">
    <location>
        <begin position="156"/>
        <end position="178"/>
    </location>
</feature>
<evidence type="ECO:0000313" key="15">
    <source>
        <dbReference type="Proteomes" id="UP000019487"/>
    </source>
</evidence>
<comment type="similarity">
    <text evidence="3">Belongs to the lysine N(6)-hydroxylase/L-ornithine N(5)-oxygenase family.</text>
</comment>
<evidence type="ECO:0000313" key="14">
    <source>
        <dbReference type="EMBL" id="ESZ97622.1"/>
    </source>
</evidence>
<dbReference type="Gene3D" id="3.10.20.90">
    <property type="entry name" value="Phosphatidylinositol 3-kinase Catalytic Subunit, Chain A, domain 1"/>
    <property type="match status" value="1"/>
</dbReference>
<sequence length="1322" mass="145252">MLVTENTHIDSHIHDVLIVGGGPCGLAVAARLCESTPSSLFTDSEHQRYHWMKASSARQTSKPFKTSRRSHTASDRLVQGASCCNGLDIAVLDAHGGEWMSAWNERFKKLEISHLRSPMFFHPDPRDRDGLRGYAWKEGRDDELKEIHGVIGKELSKHQRKQKMKKNGRSKQETTYLDERDRPDYFRPSTALFKSFCEDIATRYDLASIVEKSEVNSIDYKPNECADCPGVFTLQTSTGTKRARIVVFAAGAALDPALPSDCPFSHSGSITHALVPSYLSSNDTLLPPHMVHRISRKQRTNLLVVGGGLTSAQIADAALKRGVTKVYQIMRGPLKVKDFDLELGWVAKFKNHFLARYWSADSDEERLEMFKEARNGGSVNSEYHHILKTHISKGRVSLHEYTNITSASWDSVSYSWKVKTSSDLDLPTFDHVVYATGFDINFEKIEAVQPLLERYGIETVGGFPCLTHDLSWSDEVPFFVTGRLASLRMGPASPNLEGARMGAERIAWKVGELLGRGEPDSKGERRDSGYSSVDGGDEGVDFRRLGLGVENQFDVLDMGDDNSGTSIMSQSLENETGSNALTNDEERPELPTFTLAIVSPSVEVASPLTFPQLLASTTVQELKAKIRDVVQSKPTDSAQRLIHRGRMLERGSQTMLEVFGQESLSTLDTQTLHLVLRPAPLEATPMGITDFQTQNTPSNIPPPRTLTPPPQFLGVQHLQQQHTDFHHVAHTHHARTDRLQQLQRETQRLQQELEVDTRAYQAQVGRLMNLGNHVPTPSIVTRNPYVPPNVDPTPIQQIIAQHQQRRTAALAEYHGARDMAGPANMLTALQDEMNSGRSTPQFRTPDHSATYTREGVGPNGERWQVTVNETTTTVPALRSIERHNHGQHPPSLGAAAGNPALDLQSILRNVDRLRAVPQTPTVPRSSSTPSSAQSETQTLPSSTPAPATTSAPSTPLSTVPLNPTANVSVPNLTTAPTTSTRITSSPSVEPMVYILTSPSGPRALLVNNSETFYTPRAPRVRQNIAIGGRDLLGLPEYRNRNAQRARMARGNRPRANEAAPVELAPIELAPIHNRAQRPAVPIALQIFNALWLIVRLVGFVWFFTSGNNSWPRLVMMSGLAVVVFLVNTGVLTGVFNGITEQFWGPIRRHLENLIPLAGPDAALVPAANAAIVPQNGAAEANAQPRLPHGQLDETQVAARILELQRQRQAQPGWLITQIRRAEHAALLFVASLIPGVGERHIAARDNAAREAEAAVVEAERRRVEAETAESGAAGHGQDIVSGATDGEQQPETVVEGRRASGENPRPNGEAEREIPPAQPLVV</sequence>
<evidence type="ECO:0000256" key="3">
    <source>
        <dbReference type="ARBA" id="ARBA00007588"/>
    </source>
</evidence>
<feature type="region of interest" description="Disordered" evidence="12">
    <location>
        <begin position="517"/>
        <end position="537"/>
    </location>
</feature>
<evidence type="ECO:0000256" key="8">
    <source>
        <dbReference type="ARBA" id="ARBA00023002"/>
    </source>
</evidence>
<feature type="region of interest" description="Disordered" evidence="12">
    <location>
        <begin position="1264"/>
        <end position="1322"/>
    </location>
</feature>
<evidence type="ECO:0000256" key="13">
    <source>
        <dbReference type="SAM" id="Phobius"/>
    </source>
</evidence>
<evidence type="ECO:0000256" key="5">
    <source>
        <dbReference type="ARBA" id="ARBA00022630"/>
    </source>
</evidence>
<dbReference type="PANTHER" id="PTHR38663">
    <property type="match status" value="1"/>
</dbReference>
<feature type="coiled-coil region" evidence="11">
    <location>
        <begin position="732"/>
        <end position="759"/>
    </location>
</feature>
<feature type="compositionally biased region" description="Polar residues" evidence="12">
    <location>
        <begin position="835"/>
        <end position="851"/>
    </location>
</feature>
<evidence type="ECO:0000256" key="10">
    <source>
        <dbReference type="ARBA" id="ARBA00049248"/>
    </source>
</evidence>
<reference evidence="14 15" key="1">
    <citation type="journal article" date="2014" name="Genome Announc.">
        <title>Draft genome sequence of Sclerotinia borealis, a psychrophilic plant pathogenic fungus.</title>
        <authorList>
            <person name="Mardanov A.V."/>
            <person name="Beletsky A.V."/>
            <person name="Kadnikov V.V."/>
            <person name="Ignatov A.N."/>
            <person name="Ravin N.V."/>
        </authorList>
    </citation>
    <scope>NUCLEOTIDE SEQUENCE [LARGE SCALE GENOMIC DNA]</scope>
    <source>
        <strain evidence="15">F-4157</strain>
    </source>
</reference>
<proteinExistence type="inferred from homology"/>
<dbReference type="SUPFAM" id="SSF54236">
    <property type="entry name" value="Ubiquitin-like"/>
    <property type="match status" value="1"/>
</dbReference>
<keyword evidence="8" id="KW-0560">Oxidoreductase</keyword>
<keyword evidence="13" id="KW-0472">Membrane</keyword>
<comment type="cofactor">
    <cofactor evidence="1">
        <name>FAD</name>
        <dbReference type="ChEBI" id="CHEBI:57692"/>
    </cofactor>
</comment>
<evidence type="ECO:0000256" key="12">
    <source>
        <dbReference type="SAM" id="MobiDB-lite"/>
    </source>
</evidence>
<keyword evidence="15" id="KW-1185">Reference proteome</keyword>